<reference evidence="2 3" key="1">
    <citation type="submission" date="2015-12" db="EMBL/GenBank/DDBJ databases">
        <title>Phylogenomics in the description of a new species in the Pseudomonas syringae group.</title>
        <authorList>
            <person name="Busquets A."/>
            <person name="Gomila M."/>
            <person name="Beiki F."/>
            <person name="Rahimian H."/>
            <person name="Mulet M."/>
            <person name="Sanchez D."/>
            <person name="Garcia-Valdes E."/>
            <person name="Lalucat J."/>
        </authorList>
    </citation>
    <scope>NUCLEOTIDE SEQUENCE [LARGE SCALE GENOMIC DNA]</scope>
    <source>
        <strain evidence="2 3">S25</strain>
    </source>
</reference>
<dbReference type="RefSeq" id="WP_243246532.1">
    <property type="nucleotide sequence ID" value="NZ_LOHG01000006.1"/>
</dbReference>
<gene>
    <name evidence="2" type="ORF">AUC61_11530</name>
</gene>
<sequence length="74" mass="8036">MTSIDPTPAPETVIAEDSATDKKAPVPAFSFPFKPADFAQSKTDQPWYQKSNKHGHNKTPGAAPHGTRKSMGKR</sequence>
<feature type="region of interest" description="Disordered" evidence="1">
    <location>
        <begin position="1"/>
        <end position="74"/>
    </location>
</feature>
<keyword evidence="3" id="KW-1185">Reference proteome</keyword>
<comment type="caution">
    <text evidence="2">The sequence shown here is derived from an EMBL/GenBank/DDBJ whole genome shotgun (WGS) entry which is preliminary data.</text>
</comment>
<organism evidence="2 3">
    <name type="scientific">Pseudomonas maioricensis</name>
    <dbReference type="NCBI Taxonomy" id="1766623"/>
    <lineage>
        <taxon>Bacteria</taxon>
        <taxon>Pseudomonadati</taxon>
        <taxon>Pseudomonadota</taxon>
        <taxon>Gammaproteobacteria</taxon>
        <taxon>Pseudomonadales</taxon>
        <taxon>Pseudomonadaceae</taxon>
        <taxon>Pseudomonas</taxon>
    </lineage>
</organism>
<dbReference type="EMBL" id="LOHG01000006">
    <property type="protein sequence ID" value="MCI8210167.1"/>
    <property type="molecule type" value="Genomic_DNA"/>
</dbReference>
<feature type="compositionally biased region" description="Polar residues" evidence="1">
    <location>
        <begin position="40"/>
        <end position="50"/>
    </location>
</feature>
<proteinExistence type="predicted"/>
<dbReference type="Proteomes" id="UP001320513">
    <property type="component" value="Unassembled WGS sequence"/>
</dbReference>
<evidence type="ECO:0000313" key="3">
    <source>
        <dbReference type="Proteomes" id="UP001320513"/>
    </source>
</evidence>
<evidence type="ECO:0000256" key="1">
    <source>
        <dbReference type="SAM" id="MobiDB-lite"/>
    </source>
</evidence>
<accession>A0ABS9ZKU5</accession>
<protein>
    <submittedName>
        <fullName evidence="2">Uncharacterized protein</fullName>
    </submittedName>
</protein>
<name>A0ABS9ZKU5_9PSED</name>
<evidence type="ECO:0000313" key="2">
    <source>
        <dbReference type="EMBL" id="MCI8210167.1"/>
    </source>
</evidence>